<keyword evidence="4" id="KW-1133">Transmembrane helix</keyword>
<keyword evidence="2 5" id="KW-0378">Hydrolase</keyword>
<dbReference type="InterPro" id="IPR029055">
    <property type="entry name" value="Ntn_hydrolases_N"/>
</dbReference>
<keyword evidence="4" id="KW-0812">Transmembrane</keyword>
<dbReference type="GO" id="GO:0016811">
    <property type="term" value="F:hydrolase activity, acting on carbon-nitrogen (but not peptide) bonds, in linear amides"/>
    <property type="evidence" value="ECO:0007669"/>
    <property type="project" value="UniProtKB-ARBA"/>
</dbReference>
<gene>
    <name evidence="5" type="ORF">MNBD_BACTEROID06-1505</name>
</gene>
<evidence type="ECO:0000256" key="3">
    <source>
        <dbReference type="ARBA" id="ARBA00022813"/>
    </source>
</evidence>
<keyword evidence="1" id="KW-0645">Protease</keyword>
<organism evidence="5">
    <name type="scientific">hydrothermal vent metagenome</name>
    <dbReference type="NCBI Taxonomy" id="652676"/>
    <lineage>
        <taxon>unclassified sequences</taxon>
        <taxon>metagenomes</taxon>
        <taxon>ecological metagenomes</taxon>
    </lineage>
</organism>
<evidence type="ECO:0000313" key="5">
    <source>
        <dbReference type="EMBL" id="VAW27651.1"/>
    </source>
</evidence>
<dbReference type="AlphaFoldDB" id="A0A3B0U9D3"/>
<dbReference type="InterPro" id="IPR000246">
    <property type="entry name" value="Peptidase_T2"/>
</dbReference>
<dbReference type="PANTHER" id="PTHR10188:SF6">
    <property type="entry name" value="N(4)-(BETA-N-ACETYLGLUCOSAMINYL)-L-ASPARAGINASE"/>
    <property type="match status" value="1"/>
</dbReference>
<dbReference type="SUPFAM" id="SSF56235">
    <property type="entry name" value="N-terminal nucleophile aminohydrolases (Ntn hydrolases)"/>
    <property type="match status" value="1"/>
</dbReference>
<reference evidence="5" key="1">
    <citation type="submission" date="2018-06" db="EMBL/GenBank/DDBJ databases">
        <authorList>
            <person name="Zhirakovskaya E."/>
        </authorList>
    </citation>
    <scope>NUCLEOTIDE SEQUENCE</scope>
</reference>
<keyword evidence="3" id="KW-0068">Autocatalytic cleavage</keyword>
<dbReference type="GO" id="GO:0008798">
    <property type="term" value="F:beta-aspartyl-peptidase activity"/>
    <property type="evidence" value="ECO:0007669"/>
    <property type="project" value="UniProtKB-EC"/>
</dbReference>
<feature type="transmembrane region" description="Helical" evidence="4">
    <location>
        <begin position="32"/>
        <end position="50"/>
    </location>
</feature>
<keyword evidence="5" id="KW-0031">Aminopeptidase</keyword>
<dbReference type="FunFam" id="3.60.20.30:FF:000001">
    <property type="entry name" value="Isoaspartyl peptidase/L-asparaginase"/>
    <property type="match status" value="1"/>
</dbReference>
<accession>A0A3B0U9D3</accession>
<evidence type="ECO:0000256" key="4">
    <source>
        <dbReference type="SAM" id="Phobius"/>
    </source>
</evidence>
<dbReference type="EMBL" id="UOES01000278">
    <property type="protein sequence ID" value="VAW27651.1"/>
    <property type="molecule type" value="Genomic_DNA"/>
</dbReference>
<dbReference type="Pfam" id="PF01112">
    <property type="entry name" value="Asparaginase_2"/>
    <property type="match status" value="1"/>
</dbReference>
<dbReference type="CDD" id="cd04701">
    <property type="entry name" value="Asparaginase_2"/>
    <property type="match status" value="1"/>
</dbReference>
<sequence>MRRKSLQAIYQSNLLFLFIYYSKNYLNLIMKAYLRIVPILIISILFFSCTKDEKTEQIVKSEVEQPNNVGPITLVIHGGAGTILKENMSPEKEKAYRDKLEEALQTGYKILEEGGTSMSAVVATIQVMEESPLFNSGVGAVYTHEGRNELDASVMDGNTGKAGAVAGVTTIKSPIRAALEVMNNSPHVMMAGSGAETFAEEQGLEMVDNSYFGTERRKKALEKVLEMEAEKTSDLLQYQNWKYGTVGAVALDKKGNIAAGTSTGGMTNKRYGRIGDSPIIGAGTFAENSSCGVSATGHGEYFIRNAVAYDIAARMKYLNISVGKSAKEVIQKKLVEKGGFGGVVCLDRAGNIAMEFNTAGMYRGYMKNGKAHVYIYKNPSIN</sequence>
<protein>
    <submittedName>
        <fullName evidence="5">Isoaspartyl aminopeptidase @ Asp-X dipeptidase</fullName>
        <ecNumber evidence="5">3.4.19.5</ecNumber>
    </submittedName>
</protein>
<evidence type="ECO:0000256" key="1">
    <source>
        <dbReference type="ARBA" id="ARBA00022670"/>
    </source>
</evidence>
<dbReference type="EC" id="3.4.19.5" evidence="5"/>
<keyword evidence="4" id="KW-0472">Membrane</keyword>
<dbReference type="GO" id="GO:0006508">
    <property type="term" value="P:proteolysis"/>
    <property type="evidence" value="ECO:0007669"/>
    <property type="project" value="UniProtKB-KW"/>
</dbReference>
<proteinExistence type="predicted"/>
<dbReference type="GO" id="GO:0004177">
    <property type="term" value="F:aminopeptidase activity"/>
    <property type="evidence" value="ECO:0007669"/>
    <property type="project" value="UniProtKB-KW"/>
</dbReference>
<dbReference type="PANTHER" id="PTHR10188">
    <property type="entry name" value="L-ASPARAGINASE"/>
    <property type="match status" value="1"/>
</dbReference>
<evidence type="ECO:0000256" key="2">
    <source>
        <dbReference type="ARBA" id="ARBA00022801"/>
    </source>
</evidence>
<dbReference type="Gene3D" id="3.60.20.30">
    <property type="entry name" value="(Glycosyl)asparaginase"/>
    <property type="match status" value="1"/>
</dbReference>
<name>A0A3B0U9D3_9ZZZZ</name>